<dbReference type="InterPro" id="IPR000485">
    <property type="entry name" value="AsnC-type_HTH_dom"/>
</dbReference>
<keyword evidence="6" id="KW-1185">Reference proteome</keyword>
<dbReference type="PRINTS" id="PR00033">
    <property type="entry name" value="HTHASNC"/>
</dbReference>
<reference evidence="5 6" key="1">
    <citation type="journal article" date="2017" name="BMC Genomics">
        <title>Comparative genomic and phylogenomic analyses of the Bifidobacteriaceae family.</title>
        <authorList>
            <person name="Lugli G.A."/>
            <person name="Milani C."/>
            <person name="Turroni F."/>
            <person name="Duranti S."/>
            <person name="Mancabelli L."/>
            <person name="Mangifesta M."/>
            <person name="Ferrario C."/>
            <person name="Modesto M."/>
            <person name="Mattarelli P."/>
            <person name="Jiri K."/>
            <person name="van Sinderen D."/>
            <person name="Ventura M."/>
        </authorList>
    </citation>
    <scope>NUCLEOTIDE SEQUENCE [LARGE SCALE GENOMIC DNA]</scope>
    <source>
        <strain evidence="5 6">DSM 28807</strain>
    </source>
</reference>
<evidence type="ECO:0000313" key="5">
    <source>
        <dbReference type="EMBL" id="OZG62666.1"/>
    </source>
</evidence>
<dbReference type="InterPro" id="IPR036390">
    <property type="entry name" value="WH_DNA-bd_sf"/>
</dbReference>
<dbReference type="EMBL" id="MWWX01000004">
    <property type="protein sequence ID" value="OZG62666.1"/>
    <property type="molecule type" value="Genomic_DNA"/>
</dbReference>
<sequence>MTETVQSTVKVQGGAPNDGRAAMIAAGMDETDATIVSALRINGRATLSKLSCLTGMSASAVQSRIQKLERRGVITAYRAEVDYEHVGLPISAFISVIPLEYSQEMDMPERLKQLEGVVSCYSVTGEASYMLLVRVASPAALEDLIGKIHQAVPVSTRSQVILKPYFENLF</sequence>
<keyword evidence="3" id="KW-0804">Transcription</keyword>
<name>A0A261FV81_9BIFI</name>
<gene>
    <name evidence="5" type="ORF">BLEM_0583</name>
</gene>
<dbReference type="AlphaFoldDB" id="A0A261FV81"/>
<organism evidence="5 6">
    <name type="scientific">Bifidobacterium lemurum</name>
    <dbReference type="NCBI Taxonomy" id="1603886"/>
    <lineage>
        <taxon>Bacteria</taxon>
        <taxon>Bacillati</taxon>
        <taxon>Actinomycetota</taxon>
        <taxon>Actinomycetes</taxon>
        <taxon>Bifidobacteriales</taxon>
        <taxon>Bifidobacteriaceae</taxon>
        <taxon>Bifidobacterium</taxon>
    </lineage>
</organism>
<dbReference type="InterPro" id="IPR011008">
    <property type="entry name" value="Dimeric_a/b-barrel"/>
</dbReference>
<dbReference type="SUPFAM" id="SSF46785">
    <property type="entry name" value="Winged helix' DNA-binding domain"/>
    <property type="match status" value="1"/>
</dbReference>
<dbReference type="STRING" id="1603886.GCA_001895165_01288"/>
<comment type="caution">
    <text evidence="5">The sequence shown here is derived from an EMBL/GenBank/DDBJ whole genome shotgun (WGS) entry which is preliminary data.</text>
</comment>
<evidence type="ECO:0000259" key="4">
    <source>
        <dbReference type="PROSITE" id="PS50956"/>
    </source>
</evidence>
<dbReference type="PANTHER" id="PTHR30154">
    <property type="entry name" value="LEUCINE-RESPONSIVE REGULATORY PROTEIN"/>
    <property type="match status" value="1"/>
</dbReference>
<protein>
    <submittedName>
        <fullName evidence="5">AsnC family transcriptional regulator</fullName>
    </submittedName>
</protein>
<keyword evidence="2" id="KW-0238">DNA-binding</keyword>
<proteinExistence type="predicted"/>
<dbReference type="Proteomes" id="UP000216352">
    <property type="component" value="Unassembled WGS sequence"/>
</dbReference>
<dbReference type="SMART" id="SM00344">
    <property type="entry name" value="HTH_ASNC"/>
    <property type="match status" value="1"/>
</dbReference>
<evidence type="ECO:0000256" key="3">
    <source>
        <dbReference type="ARBA" id="ARBA00023163"/>
    </source>
</evidence>
<evidence type="ECO:0000256" key="2">
    <source>
        <dbReference type="ARBA" id="ARBA00023125"/>
    </source>
</evidence>
<dbReference type="InterPro" id="IPR036388">
    <property type="entry name" value="WH-like_DNA-bd_sf"/>
</dbReference>
<dbReference type="InterPro" id="IPR011991">
    <property type="entry name" value="ArsR-like_HTH"/>
</dbReference>
<dbReference type="GO" id="GO:0043200">
    <property type="term" value="P:response to amino acid"/>
    <property type="evidence" value="ECO:0007669"/>
    <property type="project" value="TreeGrafter"/>
</dbReference>
<dbReference type="GO" id="GO:0005829">
    <property type="term" value="C:cytosol"/>
    <property type="evidence" value="ECO:0007669"/>
    <property type="project" value="TreeGrafter"/>
</dbReference>
<dbReference type="Gene3D" id="1.10.10.10">
    <property type="entry name" value="Winged helix-like DNA-binding domain superfamily/Winged helix DNA-binding domain"/>
    <property type="match status" value="1"/>
</dbReference>
<evidence type="ECO:0000313" key="6">
    <source>
        <dbReference type="Proteomes" id="UP000216352"/>
    </source>
</evidence>
<dbReference type="Gene3D" id="3.30.70.920">
    <property type="match status" value="1"/>
</dbReference>
<keyword evidence="1" id="KW-0805">Transcription regulation</keyword>
<dbReference type="PANTHER" id="PTHR30154:SF53">
    <property type="entry name" value="HTH-TYPE TRANSCRIPTIONAL REGULATOR LRPC"/>
    <property type="match status" value="1"/>
</dbReference>
<dbReference type="InterPro" id="IPR019887">
    <property type="entry name" value="Tscrpt_reg_AsnC/Lrp_C"/>
</dbReference>
<dbReference type="CDD" id="cd00090">
    <property type="entry name" value="HTH_ARSR"/>
    <property type="match status" value="1"/>
</dbReference>
<dbReference type="InterPro" id="IPR019888">
    <property type="entry name" value="Tscrpt_reg_AsnC-like"/>
</dbReference>
<feature type="domain" description="HTH asnC-type" evidence="4">
    <location>
        <begin position="28"/>
        <end position="89"/>
    </location>
</feature>
<dbReference type="Pfam" id="PF13404">
    <property type="entry name" value="HTH_AsnC-type"/>
    <property type="match status" value="1"/>
</dbReference>
<evidence type="ECO:0000256" key="1">
    <source>
        <dbReference type="ARBA" id="ARBA00023015"/>
    </source>
</evidence>
<accession>A0A261FV81</accession>
<dbReference type="GO" id="GO:0043565">
    <property type="term" value="F:sequence-specific DNA binding"/>
    <property type="evidence" value="ECO:0007669"/>
    <property type="project" value="InterPro"/>
</dbReference>
<dbReference type="Pfam" id="PF01037">
    <property type="entry name" value="AsnC_trans_reg"/>
    <property type="match status" value="1"/>
</dbReference>
<dbReference type="SUPFAM" id="SSF54909">
    <property type="entry name" value="Dimeric alpha+beta barrel"/>
    <property type="match status" value="1"/>
</dbReference>
<dbReference type="PROSITE" id="PS50956">
    <property type="entry name" value="HTH_ASNC_2"/>
    <property type="match status" value="1"/>
</dbReference>